<evidence type="ECO:0000313" key="1">
    <source>
        <dbReference type="EMBL" id="TQD71406.1"/>
    </source>
</evidence>
<sequence>MHTHPTRLPTMDAHLSAAIDSFEASMRAEIRDAICEAMDYALTAIHKAVNPVLAEIRNDLTQLHRDLALGVAGDSDPASMCSEEAASIEVGHQKPHNGDGNPLRIPSTIHDHSIPPLLSSSPMLRALENSTIKPHSNKSAASTVLLSESKTMISAP</sequence>
<dbReference type="AlphaFoldDB" id="A0A540KAY7"/>
<keyword evidence="2" id="KW-1185">Reference proteome</keyword>
<organism evidence="1 2">
    <name type="scientific">Malus baccata</name>
    <name type="common">Siberian crab apple</name>
    <name type="synonym">Pyrus baccata</name>
    <dbReference type="NCBI Taxonomy" id="106549"/>
    <lineage>
        <taxon>Eukaryota</taxon>
        <taxon>Viridiplantae</taxon>
        <taxon>Streptophyta</taxon>
        <taxon>Embryophyta</taxon>
        <taxon>Tracheophyta</taxon>
        <taxon>Spermatophyta</taxon>
        <taxon>Magnoliopsida</taxon>
        <taxon>eudicotyledons</taxon>
        <taxon>Gunneridae</taxon>
        <taxon>Pentapetalae</taxon>
        <taxon>rosids</taxon>
        <taxon>fabids</taxon>
        <taxon>Rosales</taxon>
        <taxon>Rosaceae</taxon>
        <taxon>Amygdaloideae</taxon>
        <taxon>Maleae</taxon>
        <taxon>Malus</taxon>
    </lineage>
</organism>
<protein>
    <submittedName>
        <fullName evidence="1">Uncharacterized protein</fullName>
    </submittedName>
</protein>
<name>A0A540KAY7_MALBA</name>
<reference evidence="1 2" key="1">
    <citation type="journal article" date="2019" name="G3 (Bethesda)">
        <title>Sequencing of a Wild Apple (Malus baccata) Genome Unravels the Differences Between Cultivated and Wild Apple Species Regarding Disease Resistance and Cold Tolerance.</title>
        <authorList>
            <person name="Chen X."/>
        </authorList>
    </citation>
    <scope>NUCLEOTIDE SEQUENCE [LARGE SCALE GENOMIC DNA]</scope>
    <source>
        <strain evidence="2">cv. Shandingzi</strain>
        <tissue evidence="1">Leaves</tissue>
    </source>
</reference>
<dbReference type="Proteomes" id="UP000315295">
    <property type="component" value="Unassembled WGS sequence"/>
</dbReference>
<proteinExistence type="predicted"/>
<gene>
    <name evidence="1" type="ORF">C1H46_043054</name>
</gene>
<accession>A0A540KAY7</accession>
<evidence type="ECO:0000313" key="2">
    <source>
        <dbReference type="Proteomes" id="UP000315295"/>
    </source>
</evidence>
<dbReference type="EMBL" id="VIEB01001557">
    <property type="protein sequence ID" value="TQD71406.1"/>
    <property type="molecule type" value="Genomic_DNA"/>
</dbReference>
<comment type="caution">
    <text evidence="1">The sequence shown here is derived from an EMBL/GenBank/DDBJ whole genome shotgun (WGS) entry which is preliminary data.</text>
</comment>